<dbReference type="SUPFAM" id="SSF53335">
    <property type="entry name" value="S-adenosyl-L-methionine-dependent methyltransferases"/>
    <property type="match status" value="1"/>
</dbReference>
<dbReference type="EMBL" id="RSCD01000008">
    <property type="protein sequence ID" value="RSH91280.1"/>
    <property type="molecule type" value="Genomic_DNA"/>
</dbReference>
<feature type="compositionally biased region" description="Acidic residues" evidence="11">
    <location>
        <begin position="231"/>
        <end position="241"/>
    </location>
</feature>
<feature type="compositionally biased region" description="Basic residues" evidence="11">
    <location>
        <begin position="724"/>
        <end position="734"/>
    </location>
</feature>
<dbReference type="InterPro" id="IPR023273">
    <property type="entry name" value="RCMT_NOP2"/>
</dbReference>
<protein>
    <recommendedName>
        <fullName evidence="9">Nucleolar protein 2</fullName>
    </recommendedName>
</protein>
<evidence type="ECO:0000256" key="6">
    <source>
        <dbReference type="ARBA" id="ARBA00022691"/>
    </source>
</evidence>
<evidence type="ECO:0000256" key="9">
    <source>
        <dbReference type="ARBA" id="ARBA00082314"/>
    </source>
</evidence>
<evidence type="ECO:0000256" key="10">
    <source>
        <dbReference type="PROSITE-ProRule" id="PRU01023"/>
    </source>
</evidence>
<evidence type="ECO:0000256" key="1">
    <source>
        <dbReference type="ARBA" id="ARBA00004604"/>
    </source>
</evidence>
<evidence type="ECO:0000256" key="3">
    <source>
        <dbReference type="ARBA" id="ARBA00022517"/>
    </source>
</evidence>
<dbReference type="Pfam" id="PF22458">
    <property type="entry name" value="RsmF-B_ferredox"/>
    <property type="match status" value="1"/>
</dbReference>
<comment type="similarity">
    <text evidence="2 10">Belongs to the class I-like SAM-binding methyltransferase superfamily. RsmB/NOP family.</text>
</comment>
<keyword evidence="5 10" id="KW-0808">Transferase</keyword>
<dbReference type="PANTHER" id="PTHR22807:SF30">
    <property type="entry name" value="28S RRNA (CYTOSINE(4447)-C(5))-METHYLTRANSFERASE-RELATED"/>
    <property type="match status" value="1"/>
</dbReference>
<dbReference type="FunFam" id="3.30.70.1170:FF:000001">
    <property type="entry name" value="Ribosomal RNA methyltransferase Nop2"/>
    <property type="match status" value="1"/>
</dbReference>
<dbReference type="CDD" id="cd02440">
    <property type="entry name" value="AdoMet_MTases"/>
    <property type="match status" value="1"/>
</dbReference>
<dbReference type="Gene3D" id="3.40.50.150">
    <property type="entry name" value="Vaccinia Virus protein VP39"/>
    <property type="match status" value="1"/>
</dbReference>
<gene>
    <name evidence="13" type="primary">NOP2</name>
    <name evidence="13" type="ORF">EHS25_009579</name>
</gene>
<evidence type="ECO:0000259" key="12">
    <source>
        <dbReference type="PROSITE" id="PS51686"/>
    </source>
</evidence>
<keyword evidence="8" id="KW-0539">Nucleus</keyword>
<sequence length="734" mass="80632">MGYKARNKQAPPQPLGGSDFDGRRGGGAGAKSNSKAKGKKKASSSGADERRSVKAARGPGAKSIKDNRRRNVAQGPRKRQKGVDVQDDDDSDLEDALRPGNLSDEEDEEVVKVKSVKGKGKANAEGKGKKQAESDDEGEEERGPARELVFSDSEAESIGGDDEERLPPGLHNFDLDELPPDEEDDEDMGDEFDLPEGDEADEDEDEEMSLGVDDDEDEEEDEVDSAFASSGEEDEEMDEDNDPRTAHLRPNPIPEDEDEDGAIMTNLEDDLDNEGFTLPAVERGGEEEEFEHGTSLREVENRMRWLVGVCCGKDDKLSKGVPGKSRSDHLLQLQHDIATYFGYNTFLVGKLMKLFPLDEALAFFEANESPRPVTIRANTLRTRRRDLAQALMNRGVNLEPIGKWSKVGLQVFESPVPVGATPEYLAGHYMLQSASSFLPVIALAPQPNERVLDMASAPGGKTTYISALLQNTGVVFANDSNKARTKSLTANVHRMGCKNVVVCNYDAREFPKVIGGFDRVLLDAPCSGTGVISKDASVKVNKSERDFQLLAHLQKQLLLCALDSVSPNSETGGYVVYSTCSITVDEDESVVDYALRKRPNVRLVPTGLEFGVEGFRSFEGKNFHPSLNLTRRFYPHKHNMDGFYVAKFKVEKRKKSGSGENRDVEEEPQMKLNEEGELVEEDMGVSAFNEAEDKDLIDESKRKHLLKTKGIKVGKGKGVEKTKPGKGSKGKGQA</sequence>
<dbReference type="STRING" id="1890683.A0A427YJL4"/>
<dbReference type="InterPro" id="IPR049560">
    <property type="entry name" value="MeTrfase_RsmB-F_NOP2_cat"/>
</dbReference>
<dbReference type="InterPro" id="IPR018314">
    <property type="entry name" value="RsmB/NOL1/NOP2-like_CS"/>
</dbReference>
<reference evidence="13 14" key="1">
    <citation type="submission" date="2018-11" db="EMBL/GenBank/DDBJ databases">
        <title>Genome sequence of Saitozyma podzolica DSM 27192.</title>
        <authorList>
            <person name="Aliyu H."/>
            <person name="Gorte O."/>
            <person name="Ochsenreither K."/>
        </authorList>
    </citation>
    <scope>NUCLEOTIDE SEQUENCE [LARGE SCALE GENOMIC DNA]</scope>
    <source>
        <strain evidence="13 14">DSM 27192</strain>
    </source>
</reference>
<feature type="compositionally biased region" description="Acidic residues" evidence="11">
    <location>
        <begin position="85"/>
        <end position="94"/>
    </location>
</feature>
<dbReference type="InterPro" id="IPR054728">
    <property type="entry name" value="RsmB-like_ferredoxin"/>
</dbReference>
<dbReference type="PANTHER" id="PTHR22807">
    <property type="entry name" value="NOP2 YEAST -RELATED NOL1/NOP2/FMU SUN DOMAIN-CONTAINING"/>
    <property type="match status" value="1"/>
</dbReference>
<evidence type="ECO:0000256" key="11">
    <source>
        <dbReference type="SAM" id="MobiDB-lite"/>
    </source>
</evidence>
<dbReference type="AlphaFoldDB" id="A0A427YJL4"/>
<evidence type="ECO:0000256" key="7">
    <source>
        <dbReference type="ARBA" id="ARBA00022884"/>
    </source>
</evidence>
<dbReference type="GO" id="GO:0070475">
    <property type="term" value="P:rRNA base methylation"/>
    <property type="evidence" value="ECO:0007669"/>
    <property type="project" value="TreeGrafter"/>
</dbReference>
<dbReference type="GO" id="GO:0009383">
    <property type="term" value="F:rRNA (cytosine-C5-)-methyltransferase activity"/>
    <property type="evidence" value="ECO:0007669"/>
    <property type="project" value="TreeGrafter"/>
</dbReference>
<dbReference type="InterPro" id="IPR023267">
    <property type="entry name" value="RCMT"/>
</dbReference>
<organism evidence="13 14">
    <name type="scientific">Saitozyma podzolica</name>
    <dbReference type="NCBI Taxonomy" id="1890683"/>
    <lineage>
        <taxon>Eukaryota</taxon>
        <taxon>Fungi</taxon>
        <taxon>Dikarya</taxon>
        <taxon>Basidiomycota</taxon>
        <taxon>Agaricomycotina</taxon>
        <taxon>Tremellomycetes</taxon>
        <taxon>Tremellales</taxon>
        <taxon>Trimorphomycetaceae</taxon>
        <taxon>Saitozyma</taxon>
    </lineage>
</organism>
<dbReference type="PROSITE" id="PS01153">
    <property type="entry name" value="NOL1_NOP2_SUN"/>
    <property type="match status" value="1"/>
</dbReference>
<name>A0A427YJL4_9TREE</name>
<feature type="compositionally biased region" description="Acidic residues" evidence="11">
    <location>
        <begin position="153"/>
        <end position="164"/>
    </location>
</feature>
<evidence type="ECO:0000256" key="4">
    <source>
        <dbReference type="ARBA" id="ARBA00022603"/>
    </source>
</evidence>
<dbReference type="OrthoDB" id="427002at2759"/>
<keyword evidence="7 10" id="KW-0694">RNA-binding</keyword>
<comment type="caution">
    <text evidence="13">The sequence shown here is derived from an EMBL/GenBank/DDBJ whole genome shotgun (WGS) entry which is preliminary data.</text>
</comment>
<comment type="subcellular location">
    <subcellularLocation>
        <location evidence="1">Nucleus</location>
        <location evidence="1">Nucleolus</location>
    </subcellularLocation>
</comment>
<dbReference type="GO" id="GO:0000470">
    <property type="term" value="P:maturation of LSU-rRNA"/>
    <property type="evidence" value="ECO:0007669"/>
    <property type="project" value="TreeGrafter"/>
</dbReference>
<dbReference type="Pfam" id="PF01189">
    <property type="entry name" value="Methyltr_RsmB-F"/>
    <property type="match status" value="1"/>
</dbReference>
<evidence type="ECO:0000256" key="5">
    <source>
        <dbReference type="ARBA" id="ARBA00022679"/>
    </source>
</evidence>
<feature type="compositionally biased region" description="Acidic residues" evidence="11">
    <location>
        <begin position="175"/>
        <end position="224"/>
    </location>
</feature>
<feature type="binding site" evidence="10">
    <location>
        <position position="479"/>
    </location>
    <ligand>
        <name>S-adenosyl-L-methionine</name>
        <dbReference type="ChEBI" id="CHEBI:59789"/>
    </ligand>
</feature>
<dbReference type="NCBIfam" id="TIGR00446">
    <property type="entry name" value="nop2p"/>
    <property type="match status" value="1"/>
</dbReference>
<dbReference type="Proteomes" id="UP000279259">
    <property type="component" value="Unassembled WGS sequence"/>
</dbReference>
<evidence type="ECO:0000313" key="13">
    <source>
        <dbReference type="EMBL" id="RSH91280.1"/>
    </source>
</evidence>
<dbReference type="PRINTS" id="PR02012">
    <property type="entry name" value="RCMTNOP2"/>
</dbReference>
<feature type="compositionally biased region" description="Basic and acidic residues" evidence="11">
    <location>
        <begin position="122"/>
        <end position="133"/>
    </location>
</feature>
<keyword evidence="4 10" id="KW-0489">Methyltransferase</keyword>
<dbReference type="GO" id="GO:0005730">
    <property type="term" value="C:nucleolus"/>
    <property type="evidence" value="ECO:0007669"/>
    <property type="project" value="UniProtKB-SubCell"/>
</dbReference>
<evidence type="ECO:0000256" key="2">
    <source>
        <dbReference type="ARBA" id="ARBA00007494"/>
    </source>
</evidence>
<accession>A0A427YJL4</accession>
<feature type="binding site" evidence="10">
    <location>
        <position position="523"/>
    </location>
    <ligand>
        <name>S-adenosyl-L-methionine</name>
        <dbReference type="ChEBI" id="CHEBI:59789"/>
    </ligand>
</feature>
<feature type="binding site" evidence="10">
    <location>
        <position position="506"/>
    </location>
    <ligand>
        <name>S-adenosyl-L-methionine</name>
        <dbReference type="ChEBI" id="CHEBI:59789"/>
    </ligand>
</feature>
<dbReference type="Gene3D" id="3.30.70.1170">
    <property type="entry name" value="Sun protein, domain 3"/>
    <property type="match status" value="1"/>
</dbReference>
<proteinExistence type="inferred from homology"/>
<evidence type="ECO:0000313" key="14">
    <source>
        <dbReference type="Proteomes" id="UP000279259"/>
    </source>
</evidence>
<feature type="region of interest" description="Disordered" evidence="11">
    <location>
        <begin position="1"/>
        <end position="260"/>
    </location>
</feature>
<keyword evidence="3" id="KW-0690">Ribosome biogenesis</keyword>
<evidence type="ECO:0000256" key="8">
    <source>
        <dbReference type="ARBA" id="ARBA00023242"/>
    </source>
</evidence>
<feature type="region of interest" description="Disordered" evidence="11">
    <location>
        <begin position="707"/>
        <end position="734"/>
    </location>
</feature>
<dbReference type="PROSITE" id="PS51686">
    <property type="entry name" value="SAM_MT_RSMB_NOP"/>
    <property type="match status" value="1"/>
</dbReference>
<keyword evidence="6 10" id="KW-0949">S-adenosyl-L-methionine</keyword>
<dbReference type="InterPro" id="IPR029063">
    <property type="entry name" value="SAM-dependent_MTases_sf"/>
</dbReference>
<dbReference type="InterPro" id="IPR001678">
    <property type="entry name" value="MeTrfase_RsmB-F_NOP2_dom"/>
</dbReference>
<feature type="active site" description="Nucleophile" evidence="10">
    <location>
        <position position="580"/>
    </location>
</feature>
<feature type="region of interest" description="Disordered" evidence="11">
    <location>
        <begin position="655"/>
        <end position="684"/>
    </location>
</feature>
<feature type="compositionally biased region" description="Basic residues" evidence="11">
    <location>
        <begin position="67"/>
        <end position="80"/>
    </location>
</feature>
<keyword evidence="14" id="KW-1185">Reference proteome</keyword>
<feature type="domain" description="SAM-dependent MTase RsmB/NOP-type" evidence="12">
    <location>
        <begin position="363"/>
        <end position="651"/>
    </location>
</feature>
<feature type="binding site" evidence="10">
    <location>
        <begin position="455"/>
        <end position="461"/>
    </location>
    <ligand>
        <name>S-adenosyl-L-methionine</name>
        <dbReference type="ChEBI" id="CHEBI:59789"/>
    </ligand>
</feature>
<dbReference type="GO" id="GO:0003723">
    <property type="term" value="F:RNA binding"/>
    <property type="evidence" value="ECO:0007669"/>
    <property type="project" value="UniProtKB-UniRule"/>
</dbReference>
<dbReference type="InterPro" id="IPR011023">
    <property type="entry name" value="Nop2p"/>
</dbReference>
<dbReference type="PRINTS" id="PR02008">
    <property type="entry name" value="RCMTFAMILY"/>
</dbReference>